<dbReference type="SUPFAM" id="SSF54373">
    <property type="entry name" value="FAD-linked reductases, C-terminal domain"/>
    <property type="match status" value="1"/>
</dbReference>
<gene>
    <name evidence="5" type="ORF">TGAMA5MH_00934</name>
</gene>
<dbReference type="GO" id="GO:0016614">
    <property type="term" value="F:oxidoreductase activity, acting on CH-OH group of donors"/>
    <property type="evidence" value="ECO:0007669"/>
    <property type="project" value="InterPro"/>
</dbReference>
<name>A0A2K0TQS8_9HYPO</name>
<dbReference type="Pfam" id="PF00732">
    <property type="entry name" value="GMC_oxred_N"/>
    <property type="match status" value="1"/>
</dbReference>
<dbReference type="PANTHER" id="PTHR11552:SF123">
    <property type="entry name" value="GMC OXIDOREDUCTASE (AFU_ORTHOLOGUE AFUA_2G01770)-RELATED"/>
    <property type="match status" value="1"/>
</dbReference>
<dbReference type="OrthoDB" id="269227at2759"/>
<feature type="binding site" evidence="3">
    <location>
        <position position="228"/>
    </location>
    <ligand>
        <name>FAD</name>
        <dbReference type="ChEBI" id="CHEBI:57692"/>
    </ligand>
</feature>
<dbReference type="PANTHER" id="PTHR11552">
    <property type="entry name" value="GLUCOSE-METHANOL-CHOLINE GMC OXIDOREDUCTASE"/>
    <property type="match status" value="1"/>
</dbReference>
<protein>
    <recommendedName>
        <fullName evidence="4">Glucose-methanol-choline oxidoreductase N-terminal domain-containing protein</fullName>
    </recommendedName>
</protein>
<comment type="cofactor">
    <cofactor evidence="3">
        <name>FAD</name>
        <dbReference type="ChEBI" id="CHEBI:57692"/>
    </cofactor>
</comment>
<dbReference type="InterPro" id="IPR007867">
    <property type="entry name" value="GMC_OxRtase_C"/>
</dbReference>
<dbReference type="Gene3D" id="3.30.560.10">
    <property type="entry name" value="Glucose Oxidase, domain 3"/>
    <property type="match status" value="1"/>
</dbReference>
<dbReference type="InterPro" id="IPR000172">
    <property type="entry name" value="GMC_OxRdtase_N"/>
</dbReference>
<evidence type="ECO:0000259" key="4">
    <source>
        <dbReference type="PROSITE" id="PS00624"/>
    </source>
</evidence>
<keyword evidence="3" id="KW-0274">FAD</keyword>
<sequence length="556" mass="59725">MVGKIPATADYIILGGGIAGCVLASRLKEADSSLSIVLIEAGQDPTGHPLTTAPLACFAAHHSDLDYAYRTVPQEHLGGRRCYAAAAKVLSGGSAINYGAWTRGPAADFDCWADQVGSSEWSYRGLLPYFKKTEEYTLSPGVQPEQHGTNGPIHVVSISDSDPMRKYPLRKPVEQAWLELGVERVGDANGGEPLGLAEIVESWRDGKRQCASQAYNLSGVTVLCSTVVHRVIIEDLSGVKTATAVELTDGQTIAAAREIILSCGAYRTPQVLMLSGVGAKEDVIRHNIPLAVDSPEVGRNFHDHLAVCLWWKLRYPEQGLAMGTPEWKDPAYSKGLPSDWMVFSRVPTEILSQALIADAEPTGGHDLLKPERCHLETLVAYAPAGAHLADVAIPLDGTHMTTAVLGMTPTSRGTVTITSNDPQTPPQIDPNYYATEADRVALRYGIRQALRLLQETKSGSNIVENEVAPVGYPGLTADSTDAEIDARVSRVGNTFYHPGGSASMGKVVDSRLRVYGVDRLRVVDASVIPIPIAAHYQAVVYAIAEKAADMILDLTK</sequence>
<feature type="active site" description="Proton acceptor" evidence="2">
    <location>
        <position position="535"/>
    </location>
</feature>
<organism evidence="5 6">
    <name type="scientific">Trichoderma gamsii</name>
    <dbReference type="NCBI Taxonomy" id="398673"/>
    <lineage>
        <taxon>Eukaryota</taxon>
        <taxon>Fungi</taxon>
        <taxon>Dikarya</taxon>
        <taxon>Ascomycota</taxon>
        <taxon>Pezizomycotina</taxon>
        <taxon>Sordariomycetes</taxon>
        <taxon>Hypocreomycetidae</taxon>
        <taxon>Hypocreales</taxon>
        <taxon>Hypocreaceae</taxon>
        <taxon>Trichoderma</taxon>
    </lineage>
</organism>
<keyword evidence="3" id="KW-0285">Flavoprotein</keyword>
<dbReference type="PROSITE" id="PS00624">
    <property type="entry name" value="GMC_OXRED_2"/>
    <property type="match status" value="1"/>
</dbReference>
<dbReference type="Proteomes" id="UP000236546">
    <property type="component" value="Unassembled WGS sequence"/>
</dbReference>
<dbReference type="PROSITE" id="PS51257">
    <property type="entry name" value="PROKAR_LIPOPROTEIN"/>
    <property type="match status" value="1"/>
</dbReference>
<feature type="domain" description="Glucose-methanol-choline oxidoreductase N-terminal" evidence="4">
    <location>
        <begin position="264"/>
        <end position="278"/>
    </location>
</feature>
<dbReference type="InterPro" id="IPR036188">
    <property type="entry name" value="FAD/NAD-bd_sf"/>
</dbReference>
<proteinExistence type="inferred from homology"/>
<dbReference type="EMBL" id="MTYH01000012">
    <property type="protein sequence ID" value="PNP47882.1"/>
    <property type="molecule type" value="Genomic_DNA"/>
</dbReference>
<dbReference type="AlphaFoldDB" id="A0A2K0TQS8"/>
<dbReference type="Gene3D" id="3.50.50.60">
    <property type="entry name" value="FAD/NAD(P)-binding domain"/>
    <property type="match status" value="1"/>
</dbReference>
<feature type="binding site" evidence="3">
    <location>
        <position position="89"/>
    </location>
    <ligand>
        <name>FAD</name>
        <dbReference type="ChEBI" id="CHEBI:57692"/>
    </ligand>
</feature>
<comment type="caution">
    <text evidence="5">The sequence shown here is derived from an EMBL/GenBank/DDBJ whole genome shotgun (WGS) entry which is preliminary data.</text>
</comment>
<dbReference type="GO" id="GO:0050660">
    <property type="term" value="F:flavin adenine dinucleotide binding"/>
    <property type="evidence" value="ECO:0007669"/>
    <property type="project" value="InterPro"/>
</dbReference>
<evidence type="ECO:0000256" key="3">
    <source>
        <dbReference type="PIRSR" id="PIRSR000137-2"/>
    </source>
</evidence>
<evidence type="ECO:0000313" key="5">
    <source>
        <dbReference type="EMBL" id="PNP47882.1"/>
    </source>
</evidence>
<comment type="similarity">
    <text evidence="1">Belongs to the GMC oxidoreductase family.</text>
</comment>
<dbReference type="SUPFAM" id="SSF51905">
    <property type="entry name" value="FAD/NAD(P)-binding domain"/>
    <property type="match status" value="1"/>
</dbReference>
<dbReference type="PIRSF" id="PIRSF000137">
    <property type="entry name" value="Alcohol_oxidase"/>
    <property type="match status" value="1"/>
</dbReference>
<evidence type="ECO:0000313" key="6">
    <source>
        <dbReference type="Proteomes" id="UP000236546"/>
    </source>
</evidence>
<dbReference type="Pfam" id="PF05199">
    <property type="entry name" value="GMC_oxred_C"/>
    <property type="match status" value="1"/>
</dbReference>
<evidence type="ECO:0000256" key="2">
    <source>
        <dbReference type="PIRSR" id="PIRSR000137-1"/>
    </source>
</evidence>
<reference evidence="5 6" key="1">
    <citation type="submission" date="2017-02" db="EMBL/GenBank/DDBJ databases">
        <title>Genomes of Trichoderma spp. with biocontrol activity.</title>
        <authorList>
            <person name="Gardiner D."/>
            <person name="Kazan K."/>
            <person name="Vos C."/>
            <person name="Harvey P."/>
        </authorList>
    </citation>
    <scope>NUCLEOTIDE SEQUENCE [LARGE SCALE GENOMIC DNA]</scope>
    <source>
        <strain evidence="5 6">A5MH</strain>
    </source>
</reference>
<evidence type="ECO:0000256" key="1">
    <source>
        <dbReference type="ARBA" id="ARBA00010790"/>
    </source>
</evidence>
<accession>A0A2K0TQS8</accession>
<dbReference type="InterPro" id="IPR012132">
    <property type="entry name" value="GMC_OxRdtase"/>
</dbReference>
<feature type="active site" description="Proton donor" evidence="2">
    <location>
        <position position="497"/>
    </location>
</feature>